<comment type="similarity">
    <text evidence="1">Belongs to the pseudouridine synthase RluA family.</text>
</comment>
<accession>A0A813D8Y3</accession>
<dbReference type="GO" id="GO:0003723">
    <property type="term" value="F:RNA binding"/>
    <property type="evidence" value="ECO:0007669"/>
    <property type="project" value="InterPro"/>
</dbReference>
<evidence type="ECO:0000313" key="3">
    <source>
        <dbReference type="Proteomes" id="UP000654075"/>
    </source>
</evidence>
<protein>
    <recommendedName>
        <fullName evidence="4">Pseudouridine synthase RsuA/RluA-like domain-containing protein</fullName>
    </recommendedName>
</protein>
<reference evidence="2" key="1">
    <citation type="submission" date="2021-02" db="EMBL/GenBank/DDBJ databases">
        <authorList>
            <person name="Dougan E. K."/>
            <person name="Rhodes N."/>
            <person name="Thang M."/>
            <person name="Chan C."/>
        </authorList>
    </citation>
    <scope>NUCLEOTIDE SEQUENCE</scope>
</reference>
<dbReference type="PANTHER" id="PTHR21600:SF87">
    <property type="entry name" value="RNA PSEUDOURIDYLATE SYNTHASE DOMAIN-CONTAINING PROTEIN 1"/>
    <property type="match status" value="1"/>
</dbReference>
<evidence type="ECO:0000313" key="2">
    <source>
        <dbReference type="EMBL" id="CAE8584918.1"/>
    </source>
</evidence>
<dbReference type="GO" id="GO:0009982">
    <property type="term" value="F:pseudouridine synthase activity"/>
    <property type="evidence" value="ECO:0007669"/>
    <property type="project" value="InterPro"/>
</dbReference>
<dbReference type="SUPFAM" id="SSF55120">
    <property type="entry name" value="Pseudouridine synthase"/>
    <property type="match status" value="1"/>
</dbReference>
<dbReference type="EMBL" id="CAJNNV010001383">
    <property type="protein sequence ID" value="CAE8584918.1"/>
    <property type="molecule type" value="Genomic_DNA"/>
</dbReference>
<proteinExistence type="inferred from homology"/>
<name>A0A813D8Y3_POLGL</name>
<feature type="non-terminal residue" evidence="2">
    <location>
        <position position="60"/>
    </location>
</feature>
<organism evidence="2 3">
    <name type="scientific">Polarella glacialis</name>
    <name type="common">Dinoflagellate</name>
    <dbReference type="NCBI Taxonomy" id="89957"/>
    <lineage>
        <taxon>Eukaryota</taxon>
        <taxon>Sar</taxon>
        <taxon>Alveolata</taxon>
        <taxon>Dinophyceae</taxon>
        <taxon>Suessiales</taxon>
        <taxon>Suessiaceae</taxon>
        <taxon>Polarella</taxon>
    </lineage>
</organism>
<dbReference type="GO" id="GO:0000455">
    <property type="term" value="P:enzyme-directed rRNA pseudouridine synthesis"/>
    <property type="evidence" value="ECO:0007669"/>
    <property type="project" value="TreeGrafter"/>
</dbReference>
<dbReference type="Gene3D" id="3.30.2350.10">
    <property type="entry name" value="Pseudouridine synthase"/>
    <property type="match status" value="1"/>
</dbReference>
<dbReference type="OrthoDB" id="445633at2759"/>
<gene>
    <name evidence="2" type="ORF">PGLA1383_LOCUS3840</name>
</gene>
<evidence type="ECO:0008006" key="4">
    <source>
        <dbReference type="Google" id="ProtNLM"/>
    </source>
</evidence>
<dbReference type="InterPro" id="IPR050188">
    <property type="entry name" value="RluA_PseudoU_synthase"/>
</dbReference>
<sequence>MHQIRVHLSSIGRPLVGDRTYGAKDGSALQCCTRLFLHCRRVEVRDLSGEVLVAEAALPP</sequence>
<dbReference type="AlphaFoldDB" id="A0A813D8Y3"/>
<comment type="caution">
    <text evidence="2">The sequence shown here is derived from an EMBL/GenBank/DDBJ whole genome shotgun (WGS) entry which is preliminary data.</text>
</comment>
<evidence type="ECO:0000256" key="1">
    <source>
        <dbReference type="ARBA" id="ARBA00010876"/>
    </source>
</evidence>
<dbReference type="Proteomes" id="UP000654075">
    <property type="component" value="Unassembled WGS sequence"/>
</dbReference>
<dbReference type="InterPro" id="IPR020103">
    <property type="entry name" value="PsdUridine_synth_cat_dom_sf"/>
</dbReference>
<keyword evidence="3" id="KW-1185">Reference proteome</keyword>
<dbReference type="PANTHER" id="PTHR21600">
    <property type="entry name" value="MITOCHONDRIAL RNA PSEUDOURIDINE SYNTHASE"/>
    <property type="match status" value="1"/>
</dbReference>